<reference evidence="2 3" key="1">
    <citation type="submission" date="2024-04" db="EMBL/GenBank/DDBJ databases">
        <authorList>
            <person name="Fracassetti M."/>
        </authorList>
    </citation>
    <scope>NUCLEOTIDE SEQUENCE [LARGE SCALE GENOMIC DNA]</scope>
</reference>
<dbReference type="EMBL" id="OZ034818">
    <property type="protein sequence ID" value="CAL1389573.1"/>
    <property type="molecule type" value="Genomic_DNA"/>
</dbReference>
<evidence type="ECO:0000313" key="3">
    <source>
        <dbReference type="Proteomes" id="UP001497516"/>
    </source>
</evidence>
<evidence type="ECO:0000256" key="1">
    <source>
        <dbReference type="SAM" id="MobiDB-lite"/>
    </source>
</evidence>
<name>A0AAV2EVG3_9ROSI</name>
<dbReference type="Proteomes" id="UP001497516">
    <property type="component" value="Chromosome 5"/>
</dbReference>
<evidence type="ECO:0000313" key="2">
    <source>
        <dbReference type="EMBL" id="CAL1389573.1"/>
    </source>
</evidence>
<dbReference type="AlphaFoldDB" id="A0AAV2EVG3"/>
<sequence>MIKQEADWERRDAEFTRILAVISLRATAVESPPAAATSTVYDEKADQTTVGVLMADSTATKNTPAPPTTVVVKAEKAATIAVVVPVTSPSSLVIPQPVEMKTEDEKPLVAKPPTTKEIQTPPKVVASSLKEKKQNTAAEATLTDGIKKEEDPVAEILDKQSLFQAMNAKLEHISSPAATATVGALSKITTPWIGVGEGCKAAKATIAAEEEGEDLDADSGNERAFTTKEETRAEGSGKRSKSGQEASWLFRRKKEQRHDDEEQVTTESPLITSPTVNQARAVEPQFIFVDEQPLSIAVASRRIASKSRDPIAARKKGLKVELGDASSVEEVQPKTRSTPMQESSDKVMKT</sequence>
<feature type="compositionally biased region" description="Acidic residues" evidence="1">
    <location>
        <begin position="208"/>
        <end position="219"/>
    </location>
</feature>
<keyword evidence="3" id="KW-1185">Reference proteome</keyword>
<feature type="region of interest" description="Disordered" evidence="1">
    <location>
        <begin position="208"/>
        <end position="277"/>
    </location>
</feature>
<feature type="region of interest" description="Disordered" evidence="1">
    <location>
        <begin position="302"/>
        <end position="350"/>
    </location>
</feature>
<feature type="compositionally biased region" description="Polar residues" evidence="1">
    <location>
        <begin position="265"/>
        <end position="277"/>
    </location>
</feature>
<gene>
    <name evidence="2" type="ORF">LTRI10_LOCUS30422</name>
</gene>
<protein>
    <submittedName>
        <fullName evidence="2">Uncharacterized protein</fullName>
    </submittedName>
</protein>
<organism evidence="2 3">
    <name type="scientific">Linum trigynum</name>
    <dbReference type="NCBI Taxonomy" id="586398"/>
    <lineage>
        <taxon>Eukaryota</taxon>
        <taxon>Viridiplantae</taxon>
        <taxon>Streptophyta</taxon>
        <taxon>Embryophyta</taxon>
        <taxon>Tracheophyta</taxon>
        <taxon>Spermatophyta</taxon>
        <taxon>Magnoliopsida</taxon>
        <taxon>eudicotyledons</taxon>
        <taxon>Gunneridae</taxon>
        <taxon>Pentapetalae</taxon>
        <taxon>rosids</taxon>
        <taxon>fabids</taxon>
        <taxon>Malpighiales</taxon>
        <taxon>Linaceae</taxon>
        <taxon>Linum</taxon>
    </lineage>
</organism>
<feature type="compositionally biased region" description="Basic and acidic residues" evidence="1">
    <location>
        <begin position="306"/>
        <end position="322"/>
    </location>
</feature>
<proteinExistence type="predicted"/>
<accession>A0AAV2EVG3</accession>
<feature type="compositionally biased region" description="Basic and acidic residues" evidence="1">
    <location>
        <begin position="225"/>
        <end position="237"/>
    </location>
</feature>